<accession>A0ABV6AAR1</accession>
<evidence type="ECO:0000313" key="2">
    <source>
        <dbReference type="EMBL" id="MFB9947690.1"/>
    </source>
</evidence>
<keyword evidence="1" id="KW-0472">Membrane</keyword>
<dbReference type="Pfam" id="PF11162">
    <property type="entry name" value="DUF2946"/>
    <property type="match status" value="1"/>
</dbReference>
<protein>
    <submittedName>
        <fullName evidence="2">DUF2946 family protein</fullName>
    </submittedName>
</protein>
<reference evidence="2 3" key="1">
    <citation type="submission" date="2024-09" db="EMBL/GenBank/DDBJ databases">
        <authorList>
            <person name="Sun Q."/>
            <person name="Mori K."/>
        </authorList>
    </citation>
    <scope>NUCLEOTIDE SEQUENCE [LARGE SCALE GENOMIC DNA]</scope>
    <source>
        <strain evidence="2 3">TBRC 4938</strain>
    </source>
</reference>
<keyword evidence="3" id="KW-1185">Reference proteome</keyword>
<proteinExistence type="predicted"/>
<dbReference type="InterPro" id="IPR021333">
    <property type="entry name" value="DUF2946"/>
</dbReference>
<dbReference type="RefSeq" id="WP_377255632.1">
    <property type="nucleotide sequence ID" value="NZ_JBHMAA010000004.1"/>
</dbReference>
<evidence type="ECO:0000313" key="3">
    <source>
        <dbReference type="Proteomes" id="UP001589692"/>
    </source>
</evidence>
<dbReference type="EMBL" id="JBHMAA010000004">
    <property type="protein sequence ID" value="MFB9947690.1"/>
    <property type="molecule type" value="Genomic_DNA"/>
</dbReference>
<dbReference type="Proteomes" id="UP001589692">
    <property type="component" value="Unassembled WGS sequence"/>
</dbReference>
<keyword evidence="1" id="KW-1133">Transmembrane helix</keyword>
<comment type="caution">
    <text evidence="2">The sequence shown here is derived from an EMBL/GenBank/DDBJ whole genome shotgun (WGS) entry which is preliminary data.</text>
</comment>
<evidence type="ECO:0000256" key="1">
    <source>
        <dbReference type="SAM" id="Phobius"/>
    </source>
</evidence>
<organism evidence="2 3">
    <name type="scientific">Rhizobium puerariae</name>
    <dbReference type="NCBI Taxonomy" id="1585791"/>
    <lineage>
        <taxon>Bacteria</taxon>
        <taxon>Pseudomonadati</taxon>
        <taxon>Pseudomonadota</taxon>
        <taxon>Alphaproteobacteria</taxon>
        <taxon>Hyphomicrobiales</taxon>
        <taxon>Rhizobiaceae</taxon>
        <taxon>Rhizobium/Agrobacterium group</taxon>
        <taxon>Rhizobium</taxon>
    </lineage>
</organism>
<name>A0ABV6AAR1_9HYPH</name>
<keyword evidence="1" id="KW-0812">Transmembrane</keyword>
<sequence length="133" mass="13543">MRIIRQIIGDAASGGVLSALIAFMLLLQGMIGGYAQAGMMSLDDEAGIICTEHGAGASTQREPAEKSWPSCCGMACQAFSSLTSPLPVSGPALVAPLLVEVAAADTSGTTGVTPRALGLTREARAPPISPIRF</sequence>
<gene>
    <name evidence="2" type="ORF">ACFFP0_02470</name>
</gene>
<feature type="transmembrane region" description="Helical" evidence="1">
    <location>
        <begin position="12"/>
        <end position="35"/>
    </location>
</feature>